<feature type="compositionally biased region" description="Basic residues" evidence="1">
    <location>
        <begin position="1600"/>
        <end position="1610"/>
    </location>
</feature>
<dbReference type="OrthoDB" id="273113at2759"/>
<reference evidence="2 3" key="1">
    <citation type="journal article" date="2018" name="BMC Genomics">
        <title>Genomic comparison of Trypanosoma conorhini and Trypanosoma rangeli to Trypanosoma cruzi strains of high and low virulence.</title>
        <authorList>
            <person name="Bradwell K.R."/>
            <person name="Koparde V.N."/>
            <person name="Matveyev A.V."/>
            <person name="Serrano M.G."/>
            <person name="Alves J.M."/>
            <person name="Parikh H."/>
            <person name="Huang B."/>
            <person name="Lee V."/>
            <person name="Espinosa-Alvarez O."/>
            <person name="Ortiz P.A."/>
            <person name="Costa-Martins A.G."/>
            <person name="Teixeira M.M."/>
            <person name="Buck G.A."/>
        </authorList>
    </citation>
    <scope>NUCLEOTIDE SEQUENCE [LARGE SCALE GENOMIC DNA]</scope>
    <source>
        <strain evidence="2 3">AM80</strain>
    </source>
</reference>
<dbReference type="VEuPathDB" id="TriTrypDB:TRSC58_04684"/>
<keyword evidence="3" id="KW-1185">Reference proteome</keyword>
<protein>
    <submittedName>
        <fullName evidence="2">Uncharacterized protein</fullName>
    </submittedName>
</protein>
<comment type="caution">
    <text evidence="2">The sequence shown here is derived from an EMBL/GenBank/DDBJ whole genome shotgun (WGS) entry which is preliminary data.</text>
</comment>
<evidence type="ECO:0000313" key="2">
    <source>
        <dbReference type="EMBL" id="RNF09961.1"/>
    </source>
</evidence>
<feature type="region of interest" description="Disordered" evidence="1">
    <location>
        <begin position="66"/>
        <end position="86"/>
    </location>
</feature>
<organism evidence="2 3">
    <name type="scientific">Trypanosoma rangeli</name>
    <dbReference type="NCBI Taxonomy" id="5698"/>
    <lineage>
        <taxon>Eukaryota</taxon>
        <taxon>Discoba</taxon>
        <taxon>Euglenozoa</taxon>
        <taxon>Kinetoplastea</taxon>
        <taxon>Metakinetoplastina</taxon>
        <taxon>Trypanosomatida</taxon>
        <taxon>Trypanosomatidae</taxon>
        <taxon>Trypanosoma</taxon>
        <taxon>Herpetosoma</taxon>
    </lineage>
</organism>
<dbReference type="OMA" id="ASCPYLI"/>
<proteinExistence type="predicted"/>
<name>A0A3R7NYZ7_TRYRA</name>
<accession>A0A3R7NYZ7</accession>
<feature type="compositionally biased region" description="Acidic residues" evidence="1">
    <location>
        <begin position="1548"/>
        <end position="1558"/>
    </location>
</feature>
<evidence type="ECO:0000256" key="1">
    <source>
        <dbReference type="SAM" id="MobiDB-lite"/>
    </source>
</evidence>
<feature type="region of interest" description="Disordered" evidence="1">
    <location>
        <begin position="1509"/>
        <end position="1670"/>
    </location>
</feature>
<dbReference type="Proteomes" id="UP000283634">
    <property type="component" value="Unassembled WGS sequence"/>
</dbReference>
<gene>
    <name evidence="2" type="ORF">TraAM80_01800</name>
</gene>
<evidence type="ECO:0000313" key="3">
    <source>
        <dbReference type="Proteomes" id="UP000283634"/>
    </source>
</evidence>
<feature type="compositionally biased region" description="Low complexity" evidence="1">
    <location>
        <begin position="66"/>
        <end position="80"/>
    </location>
</feature>
<dbReference type="VEuPathDB" id="TriTrypDB:TRSC58_00198"/>
<feature type="region of interest" description="Disordered" evidence="1">
    <location>
        <begin position="810"/>
        <end position="833"/>
    </location>
</feature>
<dbReference type="EMBL" id="MKGL01000039">
    <property type="protein sequence ID" value="RNF09961.1"/>
    <property type="molecule type" value="Genomic_DNA"/>
</dbReference>
<feature type="compositionally biased region" description="Basic residues" evidence="1">
    <location>
        <begin position="1635"/>
        <end position="1646"/>
    </location>
</feature>
<dbReference type="GeneID" id="40325733"/>
<feature type="compositionally biased region" description="Low complexity" evidence="1">
    <location>
        <begin position="1584"/>
        <end position="1599"/>
    </location>
</feature>
<sequence length="1670" mass="181259">MLRRRIVLPVLSPAGLQAVKASKRHTRQSGGVQRFSYLPPGNHAPRMPWLRDTAPSHVNLSAAAALPTPSHTPTATATTTAPPPFMRDPVDLEDILKDPCKSSELLAGASVRVTAESAGRLQTTAAKGGPLRATAACRMSALAEPNLDTRIGDILKVSDSFAGEMLPDVVRLLIEPTADGVENVSLSDFVAMQPKRQLAALAGKKQWHEWLLESAHYKQVARLELESPYYDIRALRQAGVTTLYQWAEQPDLVKVSSYTRSLLDAAVEKSVEAYVEEVVKVVNTSNRLSETLVSWAADTVSKFVLDTLCVTVEQAASQRQATGLGNTMVDTENSGKTIAEEAAIAAMDVTTSYTRPGHVCTLEHYHQLARKVLASVRKEYMAQWHADYGGNAAGKTVLDGQAEAEIREKAYATLNEAILKVLESHAHNMPKELHMLRDCGFLALERIPGLLRQAVSVLQLRNVPVRYFVFHSTGEQEMDELERHDLEMSTPGGADAPLSGTAPTSSMNVAAPTLTCGVFLAGTANYNVKLGEWPGHPQPPPAGSSTVWTGDAVQNEYFSLLRRLKRHTMRVASTTLFETLKGADEFRSGFNAAESLGLQQLFGTAKLVEERLSSVLNCHSTPPSTSRPVHFVEAGYSCGKTAVLERLSKRMSETGKKAVIVRYTGATMPFTPGLDDHPLAFPSRFWFRVALASCPYLIRTEELFTRAPKSVMWWANRLNWSWELYQKRIQLYANCEGTPSSLHAVLVDDMDRVMDAMENRMVAATAAVSTTGMLNGVPTLASQDGYVGATEAGAAGANVVTTMATALTSTNHSNLGKTHSHDNNSKTKKEDTSTASLAPMLHLRHYMPFHLDSVGAALAKLTVAVGQLDVVFTGHRASRLLLTHADAPVRRYFIPLSNGIGLQQRLRVLPLVSVLYALHQRSRLEFSGLMYEVLKNCPGLLGYTLDVFWSGQAALMDLRGGAPRLMQWSGTHPLLRSYVPTELFAEFPQRNYLLQNLPEARLRLVELLQRQLSSPTGFLTTGVDTTVQDERDGFVVSYNHTTCQVHPFALFTIFTHQDMLESPRETMVVRAWGEVWAEYCAVVNSMGTTNERKRNALRVLLHGALMLRVVAVSGAQMDLNMKIPPYGFPLLASPTRMKQRGGTEPVVVKATPDTVRKAAAAYRAFFSQTEQTHIPFRPSVGINGGCDVVCIAGTTLALYDIVTTPEALQDISYRFAEALLGVLHCLGKNVLPHNKIRQIHYVSVVSIDQTMVTSPHGGKLTLAGGVASPTAADDVFAVPLIPVVPYLLDLSAVFEDDVIDRLRALQGTLGIGKEFRTLNDLLDELESAHHVHVHQDVVASQEELESLLSTTLMQLVPDATVLPPYTAEVVSPDTLLMDLLVDEEEESFRGAEVEEVRHDAVLAKEAAMPESYADAEHLQESAELLEALLNDNSLMELRPLTAVERATDDTTQAALLTDMATEDAINNNIPVTSDFMAARRSAATASTTAAPAQDDALAWLHDIVTPAATATSGRDGKTEQVTVTTTLSSNPLPRASGGGGGAFVSLDAEGDGDSDGSEDAVRKASTHVEQAVHPKRSGKTPSHSSNSSSNRQGSRQSRSNSRRARAKLQKKPTSSPAARRKPGSTHSSTAAAAQAKRKGGTPKRRSGNGTAAASSAHSVTARGGKRRGRK</sequence>
<feature type="compositionally biased region" description="Basic and acidic residues" evidence="1">
    <location>
        <begin position="819"/>
        <end position="832"/>
    </location>
</feature>
<feature type="compositionally biased region" description="Polar residues" evidence="1">
    <location>
        <begin position="1519"/>
        <end position="1531"/>
    </location>
</feature>
<dbReference type="RefSeq" id="XP_029241271.1">
    <property type="nucleotide sequence ID" value="XM_029378828.1"/>
</dbReference>